<dbReference type="InterPro" id="IPR023214">
    <property type="entry name" value="HAD_sf"/>
</dbReference>
<evidence type="ECO:0000256" key="13">
    <source>
        <dbReference type="PIRSR" id="PIRSR606539-1"/>
    </source>
</evidence>
<comment type="subcellular location">
    <subcellularLocation>
        <location evidence="1">Endomembrane system</location>
        <topology evidence="1">Multi-pass membrane protein</topology>
    </subcellularLocation>
    <subcellularLocation>
        <location evidence="16">Membrane</location>
        <topology evidence="16">Multi-pass membrane protein</topology>
    </subcellularLocation>
</comment>
<dbReference type="GO" id="GO:0045332">
    <property type="term" value="P:phospholipid translocation"/>
    <property type="evidence" value="ECO:0007669"/>
    <property type="project" value="TreeGrafter"/>
</dbReference>
<keyword evidence="3" id="KW-0813">Transport</keyword>
<evidence type="ECO:0000256" key="11">
    <source>
        <dbReference type="ARBA" id="ARBA00023136"/>
    </source>
</evidence>
<evidence type="ECO:0000256" key="16">
    <source>
        <dbReference type="RuleBase" id="RU362033"/>
    </source>
</evidence>
<dbReference type="Gene3D" id="3.40.1110.10">
    <property type="entry name" value="Calcium-transporting ATPase, cytoplasmic domain N"/>
    <property type="match status" value="1"/>
</dbReference>
<dbReference type="SUPFAM" id="SSF56784">
    <property type="entry name" value="HAD-like"/>
    <property type="match status" value="1"/>
</dbReference>
<comment type="cofactor">
    <cofactor evidence="15">
        <name>Mg(2+)</name>
        <dbReference type="ChEBI" id="CHEBI:18420"/>
    </cofactor>
</comment>
<evidence type="ECO:0000259" key="18">
    <source>
        <dbReference type="Pfam" id="PF16212"/>
    </source>
</evidence>
<dbReference type="PROSITE" id="PS00154">
    <property type="entry name" value="ATPASE_E1_E2"/>
    <property type="match status" value="1"/>
</dbReference>
<feature type="transmembrane region" description="Helical" evidence="16">
    <location>
        <begin position="605"/>
        <end position="627"/>
    </location>
</feature>
<comment type="caution">
    <text evidence="19">The sequence shown here is derived from an EMBL/GenBank/DDBJ whole genome shotgun (WGS) entry which is preliminary data.</text>
</comment>
<dbReference type="GO" id="GO:0012505">
    <property type="term" value="C:endomembrane system"/>
    <property type="evidence" value="ECO:0007669"/>
    <property type="project" value="UniProtKB-SubCell"/>
</dbReference>
<dbReference type="EC" id="7.6.2.1" evidence="16"/>
<feature type="transmembrane region" description="Helical" evidence="16">
    <location>
        <begin position="582"/>
        <end position="598"/>
    </location>
</feature>
<dbReference type="PANTHER" id="PTHR24092">
    <property type="entry name" value="PROBABLE PHOSPHOLIPID-TRANSPORTING ATPASE"/>
    <property type="match status" value="1"/>
</dbReference>
<sequence>MTVLESVIGTGAARVTDVSVDAESTYRTVHVGESPVAASTGWAPKMLAEAAAGLGSSTMSILSAVTHIFSDKTGTLTANEMDFRKMSIHGVSYGRGTTEIGREATRRLGKDLSASDVLADNTPILVKTDNVNFLDPAGDLERDSDARLHPEQAARIHDFFVHLAVCHSVVRETLSENDTGTGFSASSPDELALVSGANYFGYSFLARRNGEVAISVPGKREEVVYEVLEMVDFTSTRKPHGATAIEDRLQDQVTSTLGDLSRAGIKIWVLTGDKEETAVNIGFACQLLNNDMERIMINAETTPSASDLYDMLLARCVEARKRAELQASGVKDDTQQQAIVIDGRCLTMVFSNDVLSELFLEVSQQCVSVICCRVSPKQKAQVVRLFKTNLHGCRSLAIGDGANDVAMIQEAHIGVGISGHEGMQAVNASDFAIAQFRFLKRLLLVHGHWNYRRMAKLALYVVYKNILLFGTEFVLAALPQCGSSGTLYYNNMWINGYNVFWSSMPIGIVAITEQEVPARIAEQFPGLYHVGAQGELFSLRIFAQWVAEALYECVVCGLVPALIIGGPVDSTGNGFSRDLCGAISYCCLISVGWVKLALNMVTWNAITAFAFIASIIFWYISGYVIAASFPTSVADTAFPHIFALPEFYLAIFLSLLLCLGRDFLWKAYKREMNPEYYHILQEFHKRGSQNPEKARWTPPELRYERFQADLTEEKPRFDLPEQQALPNQRPSQADQKVYTGFAFSTQVLEDRFLNPLREMVLPVSQVANAIGRVLSPGGSPITRHNPDSPTRREATDEPKSFEEKILALPIEEQAVYEIQRYQVFTGWGSLRPGHLLITDPPKFTNALMTDGAGTFDLEHWVVDPGFGGTDQWQYATRFKDFLRAQEKLQQETVEGVPPELQAHASGLDPDLQERRRIKKKLNRLVGRSVRRRRWVRKEKLLAEAIERANIALAAPDPEFSLPRTPPNTPPPQ</sequence>
<dbReference type="SUPFAM" id="SSF81665">
    <property type="entry name" value="Calcium ATPase, transmembrane domain M"/>
    <property type="match status" value="1"/>
</dbReference>
<evidence type="ECO:0000313" key="19">
    <source>
        <dbReference type="EMBL" id="KUF90933.1"/>
    </source>
</evidence>
<reference evidence="19 20" key="1">
    <citation type="submission" date="2015-11" db="EMBL/GenBank/DDBJ databases">
        <title>Genomes and virulence difference between two physiological races of Phytophthora nicotianae.</title>
        <authorList>
            <person name="Liu H."/>
            <person name="Ma X."/>
            <person name="Yu H."/>
            <person name="Fang D."/>
            <person name="Li Y."/>
            <person name="Wang X."/>
            <person name="Wang W."/>
            <person name="Dong Y."/>
            <person name="Xiao B."/>
        </authorList>
    </citation>
    <scope>NUCLEOTIDE SEQUENCE [LARGE SCALE GENOMIC DNA]</scope>
    <source>
        <strain evidence="20">race 1</strain>
    </source>
</reference>
<keyword evidence="7 14" id="KW-0067">ATP-binding</keyword>
<keyword evidence="10 16" id="KW-1133">Transmembrane helix</keyword>
<dbReference type="InterPro" id="IPR023299">
    <property type="entry name" value="ATPase_P-typ_cyto_dom_N"/>
</dbReference>
<feature type="compositionally biased region" description="Pro residues" evidence="17">
    <location>
        <begin position="963"/>
        <end position="972"/>
    </location>
</feature>
<evidence type="ECO:0000256" key="4">
    <source>
        <dbReference type="ARBA" id="ARBA00022692"/>
    </source>
</evidence>
<evidence type="ECO:0000313" key="20">
    <source>
        <dbReference type="Proteomes" id="UP000054636"/>
    </source>
</evidence>
<dbReference type="PRINTS" id="PR00119">
    <property type="entry name" value="CATATPASE"/>
</dbReference>
<dbReference type="Proteomes" id="UP000054636">
    <property type="component" value="Unassembled WGS sequence"/>
</dbReference>
<feature type="binding site" evidence="14">
    <location>
        <position position="72"/>
    </location>
    <ligand>
        <name>ATP</name>
        <dbReference type="ChEBI" id="CHEBI:30616"/>
    </ligand>
</feature>
<dbReference type="EMBL" id="LNFP01000638">
    <property type="protein sequence ID" value="KUF90933.1"/>
    <property type="molecule type" value="Genomic_DNA"/>
</dbReference>
<feature type="binding site" evidence="15">
    <location>
        <position position="71"/>
    </location>
    <ligand>
        <name>Mg(2+)</name>
        <dbReference type="ChEBI" id="CHEBI:18420"/>
    </ligand>
</feature>
<feature type="binding site" evidence="15">
    <location>
        <position position="73"/>
    </location>
    <ligand>
        <name>Mg(2+)</name>
        <dbReference type="ChEBI" id="CHEBI:18420"/>
    </ligand>
</feature>
<evidence type="ECO:0000256" key="2">
    <source>
        <dbReference type="ARBA" id="ARBA00008109"/>
    </source>
</evidence>
<keyword evidence="11 16" id="KW-0472">Membrane</keyword>
<dbReference type="InterPro" id="IPR032630">
    <property type="entry name" value="P_typ_ATPase_c"/>
</dbReference>
<proteinExistence type="inferred from homology"/>
<dbReference type="NCBIfam" id="TIGR01494">
    <property type="entry name" value="ATPase_P-type"/>
    <property type="match status" value="1"/>
</dbReference>
<evidence type="ECO:0000256" key="6">
    <source>
        <dbReference type="ARBA" id="ARBA00022741"/>
    </source>
</evidence>
<dbReference type="GO" id="GO:0005524">
    <property type="term" value="F:ATP binding"/>
    <property type="evidence" value="ECO:0007669"/>
    <property type="project" value="UniProtKB-UniRule"/>
</dbReference>
<feature type="binding site" evidence="14">
    <location>
        <position position="73"/>
    </location>
    <ligand>
        <name>ATP</name>
        <dbReference type="ChEBI" id="CHEBI:30616"/>
    </ligand>
</feature>
<keyword evidence="8 15" id="KW-0460">Magnesium</keyword>
<evidence type="ECO:0000256" key="3">
    <source>
        <dbReference type="ARBA" id="ARBA00022448"/>
    </source>
</evidence>
<evidence type="ECO:0000256" key="7">
    <source>
        <dbReference type="ARBA" id="ARBA00022840"/>
    </source>
</evidence>
<feature type="binding site" evidence="14">
    <location>
        <position position="71"/>
    </location>
    <ligand>
        <name>ATP</name>
        <dbReference type="ChEBI" id="CHEBI:30616"/>
    </ligand>
</feature>
<keyword evidence="9 16" id="KW-1278">Translocase</keyword>
<evidence type="ECO:0000256" key="14">
    <source>
        <dbReference type="PIRSR" id="PIRSR606539-2"/>
    </source>
</evidence>
<dbReference type="GO" id="GO:0005886">
    <property type="term" value="C:plasma membrane"/>
    <property type="evidence" value="ECO:0007669"/>
    <property type="project" value="TreeGrafter"/>
</dbReference>
<name>A0A0W8D3W3_PHYNI</name>
<organism evidence="19 20">
    <name type="scientific">Phytophthora nicotianae</name>
    <name type="common">Potato buckeye rot agent</name>
    <name type="synonym">Phytophthora parasitica</name>
    <dbReference type="NCBI Taxonomy" id="4792"/>
    <lineage>
        <taxon>Eukaryota</taxon>
        <taxon>Sar</taxon>
        <taxon>Stramenopiles</taxon>
        <taxon>Oomycota</taxon>
        <taxon>Peronosporomycetes</taxon>
        <taxon>Peronosporales</taxon>
        <taxon>Peronosporaceae</taxon>
        <taxon>Phytophthora</taxon>
    </lineage>
</organism>
<dbReference type="Pfam" id="PF16212">
    <property type="entry name" value="PhoLip_ATPase_C"/>
    <property type="match status" value="1"/>
</dbReference>
<evidence type="ECO:0000256" key="8">
    <source>
        <dbReference type="ARBA" id="ARBA00022842"/>
    </source>
</evidence>
<keyword evidence="6 14" id="KW-0547">Nucleotide-binding</keyword>
<dbReference type="NCBIfam" id="TIGR01652">
    <property type="entry name" value="ATPase-Plipid"/>
    <property type="match status" value="1"/>
</dbReference>
<dbReference type="Gene3D" id="3.40.50.1000">
    <property type="entry name" value="HAD superfamily/HAD-like"/>
    <property type="match status" value="1"/>
</dbReference>
<dbReference type="InterPro" id="IPR001757">
    <property type="entry name" value="P_typ_ATPase"/>
</dbReference>
<dbReference type="GO" id="GO:0140326">
    <property type="term" value="F:ATPase-coupled intramembrane lipid transporter activity"/>
    <property type="evidence" value="ECO:0007669"/>
    <property type="project" value="UniProtKB-EC"/>
</dbReference>
<evidence type="ECO:0000256" key="1">
    <source>
        <dbReference type="ARBA" id="ARBA00004127"/>
    </source>
</evidence>
<evidence type="ECO:0000256" key="5">
    <source>
        <dbReference type="ARBA" id="ARBA00022723"/>
    </source>
</evidence>
<feature type="binding site" evidence="14">
    <location>
        <position position="190"/>
    </location>
    <ligand>
        <name>ATP</name>
        <dbReference type="ChEBI" id="CHEBI:30616"/>
    </ligand>
</feature>
<comment type="similarity">
    <text evidence="2 16">Belongs to the cation transport ATPase (P-type) (TC 3.A.3) family. Type IV subfamily.</text>
</comment>
<feature type="region of interest" description="Disordered" evidence="17">
    <location>
        <begin position="774"/>
        <end position="800"/>
    </location>
</feature>
<evidence type="ECO:0000256" key="9">
    <source>
        <dbReference type="ARBA" id="ARBA00022967"/>
    </source>
</evidence>
<evidence type="ECO:0000256" key="10">
    <source>
        <dbReference type="ARBA" id="ARBA00022989"/>
    </source>
</evidence>
<feature type="domain" description="P-type ATPase C-terminal" evidence="18">
    <location>
        <begin position="426"/>
        <end position="674"/>
    </location>
</feature>
<feature type="region of interest" description="Disordered" evidence="17">
    <location>
        <begin position="953"/>
        <end position="972"/>
    </location>
</feature>
<dbReference type="InterPro" id="IPR006539">
    <property type="entry name" value="P-type_ATPase_IV"/>
</dbReference>
<dbReference type="FunFam" id="3.40.50.1000:FF:000080">
    <property type="entry name" value="Phospholipid-transporting ATPase"/>
    <property type="match status" value="1"/>
</dbReference>
<comment type="caution">
    <text evidence="16">Lacks conserved residue(s) required for the propagation of feature annotation.</text>
</comment>
<feature type="binding site" evidence="14">
    <location>
        <position position="790"/>
    </location>
    <ligand>
        <name>ATP</name>
        <dbReference type="ChEBI" id="CHEBI:30616"/>
    </ligand>
</feature>
<keyword evidence="5 15" id="KW-0479">Metal-binding</keyword>
<evidence type="ECO:0000256" key="12">
    <source>
        <dbReference type="ARBA" id="ARBA00034036"/>
    </source>
</evidence>
<protein>
    <recommendedName>
        <fullName evidence="16">Phospholipid-transporting ATPase</fullName>
        <ecNumber evidence="16">7.6.2.1</ecNumber>
    </recommendedName>
</protein>
<accession>A0A0W8D3W3</accession>
<feature type="compositionally biased region" description="Basic and acidic residues" evidence="17">
    <location>
        <begin position="784"/>
        <end position="800"/>
    </location>
</feature>
<feature type="binding site" evidence="14">
    <location>
        <position position="233"/>
    </location>
    <ligand>
        <name>ATP</name>
        <dbReference type="ChEBI" id="CHEBI:30616"/>
    </ligand>
</feature>
<dbReference type="GO" id="GO:0016887">
    <property type="term" value="F:ATP hydrolysis activity"/>
    <property type="evidence" value="ECO:0007669"/>
    <property type="project" value="InterPro"/>
</dbReference>
<evidence type="ECO:0000256" key="15">
    <source>
        <dbReference type="PIRSR" id="PIRSR606539-3"/>
    </source>
</evidence>
<dbReference type="PANTHER" id="PTHR24092:SF180">
    <property type="entry name" value="PHOSPHOLIPID-TRANSPORTING ATPASE DNF1-RELATED"/>
    <property type="match status" value="1"/>
</dbReference>
<dbReference type="AlphaFoldDB" id="A0A0W8D3W3"/>
<evidence type="ECO:0000256" key="17">
    <source>
        <dbReference type="SAM" id="MobiDB-lite"/>
    </source>
</evidence>
<dbReference type="GO" id="GO:0000287">
    <property type="term" value="F:magnesium ion binding"/>
    <property type="evidence" value="ECO:0007669"/>
    <property type="project" value="UniProtKB-UniRule"/>
</dbReference>
<feature type="active site" description="4-aspartylphosphate intermediate" evidence="13">
    <location>
        <position position="71"/>
    </location>
</feature>
<dbReference type="InterPro" id="IPR018303">
    <property type="entry name" value="ATPase_P-typ_P_site"/>
</dbReference>
<feature type="transmembrane region" description="Helical" evidence="16">
    <location>
        <begin position="647"/>
        <end position="664"/>
    </location>
</feature>
<dbReference type="InterPro" id="IPR023298">
    <property type="entry name" value="ATPase_P-typ_TM_dom_sf"/>
</dbReference>
<gene>
    <name evidence="19" type="ORF">AM588_10002967</name>
</gene>
<dbReference type="InterPro" id="IPR036412">
    <property type="entry name" value="HAD-like_sf"/>
</dbReference>
<comment type="catalytic activity">
    <reaction evidence="12 16">
        <text>ATP + H2O + phospholipidSide 1 = ADP + phosphate + phospholipidSide 2.</text>
        <dbReference type="EC" id="7.6.2.1"/>
    </reaction>
</comment>
<keyword evidence="4 16" id="KW-0812">Transmembrane</keyword>